<dbReference type="PANTHER" id="PTHR30204:SF69">
    <property type="entry name" value="MERR-FAMILY TRANSCRIPTIONAL REGULATOR"/>
    <property type="match status" value="1"/>
</dbReference>
<dbReference type="EMBL" id="DVHA01000035">
    <property type="protein sequence ID" value="HIR60176.1"/>
    <property type="molecule type" value="Genomic_DNA"/>
</dbReference>
<evidence type="ECO:0000313" key="6">
    <source>
        <dbReference type="EMBL" id="HIR60176.1"/>
    </source>
</evidence>
<reference evidence="6" key="2">
    <citation type="journal article" date="2021" name="PeerJ">
        <title>Extensive microbial diversity within the chicken gut microbiome revealed by metagenomics and culture.</title>
        <authorList>
            <person name="Gilroy R."/>
            <person name="Ravi A."/>
            <person name="Getino M."/>
            <person name="Pursley I."/>
            <person name="Horton D.L."/>
            <person name="Alikhan N.F."/>
            <person name="Baker D."/>
            <person name="Gharbi K."/>
            <person name="Hall N."/>
            <person name="Watson M."/>
            <person name="Adriaenssens E.M."/>
            <person name="Foster-Nyarko E."/>
            <person name="Jarju S."/>
            <person name="Secka A."/>
            <person name="Antonio M."/>
            <person name="Oren A."/>
            <person name="Chaudhuri R.R."/>
            <person name="La Ragione R."/>
            <person name="Hildebrand F."/>
            <person name="Pallen M.J."/>
        </authorList>
    </citation>
    <scope>NUCLEOTIDE SEQUENCE</scope>
    <source>
        <strain evidence="6">CHK189-12415</strain>
    </source>
</reference>
<keyword evidence="3" id="KW-0238">DNA-binding</keyword>
<dbReference type="PROSITE" id="PS50937">
    <property type="entry name" value="HTH_MERR_2"/>
    <property type="match status" value="1"/>
</dbReference>
<dbReference type="PANTHER" id="PTHR30204">
    <property type="entry name" value="REDOX-CYCLING DRUG-SENSING TRANSCRIPTIONAL ACTIVATOR SOXR"/>
    <property type="match status" value="1"/>
</dbReference>
<keyword evidence="2" id="KW-0805">Transcription regulation</keyword>
<sequence length="268" mass="31012">MQDGLYRIGEVSRITGISRDTLHFYDKIGLLTPEYVGPENRYRYYSRKNLWELDIITICRSLDLPLERIREILSLRDNGKIAGILMAYRQEALRRRDYYDRVAADIQWYHDEIGRLDGWHCPEGVRLETFPARTVVTGAKKRGRESYHANLQRAARDLLQSYNTIRRRYGYVLDFGSLPGGTVDPVQEYLILEDTDLSGVKPENRMTIPAGEYAVAYLQIRDWKGDFGPLMDFVRQTGREPGAVYAEELGLQLFAYTGYPCRVLVRLG</sequence>
<proteinExistence type="predicted"/>
<keyword evidence="1" id="KW-0678">Repressor</keyword>
<name>A0A9D1DW98_9FIRM</name>
<dbReference type="PROSITE" id="PS00552">
    <property type="entry name" value="HTH_MERR_1"/>
    <property type="match status" value="1"/>
</dbReference>
<dbReference type="Gene3D" id="1.10.1660.10">
    <property type="match status" value="1"/>
</dbReference>
<reference evidence="6" key="1">
    <citation type="submission" date="2020-10" db="EMBL/GenBank/DDBJ databases">
        <authorList>
            <person name="Gilroy R."/>
        </authorList>
    </citation>
    <scope>NUCLEOTIDE SEQUENCE</scope>
    <source>
        <strain evidence="6">CHK189-12415</strain>
    </source>
</reference>
<protein>
    <submittedName>
        <fullName evidence="6">MerR family transcriptional regulator</fullName>
    </submittedName>
</protein>
<gene>
    <name evidence="6" type="ORF">IAB37_01155</name>
</gene>
<dbReference type="GO" id="GO:0003677">
    <property type="term" value="F:DNA binding"/>
    <property type="evidence" value="ECO:0007669"/>
    <property type="project" value="UniProtKB-KW"/>
</dbReference>
<dbReference type="GO" id="GO:0003700">
    <property type="term" value="F:DNA-binding transcription factor activity"/>
    <property type="evidence" value="ECO:0007669"/>
    <property type="project" value="InterPro"/>
</dbReference>
<keyword evidence="4" id="KW-0804">Transcription</keyword>
<dbReference type="SUPFAM" id="SSF46955">
    <property type="entry name" value="Putative DNA-binding domain"/>
    <property type="match status" value="1"/>
</dbReference>
<comment type="caution">
    <text evidence="6">The sequence shown here is derived from an EMBL/GenBank/DDBJ whole genome shotgun (WGS) entry which is preliminary data.</text>
</comment>
<accession>A0A9D1DW98</accession>
<dbReference type="SMART" id="SM00422">
    <property type="entry name" value="HTH_MERR"/>
    <property type="match status" value="1"/>
</dbReference>
<dbReference type="Proteomes" id="UP000824241">
    <property type="component" value="Unassembled WGS sequence"/>
</dbReference>
<evidence type="ECO:0000256" key="2">
    <source>
        <dbReference type="ARBA" id="ARBA00023015"/>
    </source>
</evidence>
<evidence type="ECO:0000256" key="4">
    <source>
        <dbReference type="ARBA" id="ARBA00023163"/>
    </source>
</evidence>
<dbReference type="InterPro" id="IPR009061">
    <property type="entry name" value="DNA-bd_dom_put_sf"/>
</dbReference>
<evidence type="ECO:0000259" key="5">
    <source>
        <dbReference type="PROSITE" id="PS50937"/>
    </source>
</evidence>
<dbReference type="AlphaFoldDB" id="A0A9D1DW98"/>
<feature type="domain" description="HTH merR-type" evidence="5">
    <location>
        <begin position="5"/>
        <end position="75"/>
    </location>
</feature>
<dbReference type="Pfam" id="PF13411">
    <property type="entry name" value="MerR_1"/>
    <property type="match status" value="1"/>
</dbReference>
<evidence type="ECO:0000256" key="1">
    <source>
        <dbReference type="ARBA" id="ARBA00022491"/>
    </source>
</evidence>
<dbReference type="InterPro" id="IPR047057">
    <property type="entry name" value="MerR_fam"/>
</dbReference>
<evidence type="ECO:0000256" key="3">
    <source>
        <dbReference type="ARBA" id="ARBA00023125"/>
    </source>
</evidence>
<evidence type="ECO:0000313" key="7">
    <source>
        <dbReference type="Proteomes" id="UP000824241"/>
    </source>
</evidence>
<organism evidence="6 7">
    <name type="scientific">Candidatus Faecivivens stercoravium</name>
    <dbReference type="NCBI Taxonomy" id="2840803"/>
    <lineage>
        <taxon>Bacteria</taxon>
        <taxon>Bacillati</taxon>
        <taxon>Bacillota</taxon>
        <taxon>Clostridia</taxon>
        <taxon>Eubacteriales</taxon>
        <taxon>Oscillospiraceae</taxon>
        <taxon>Oscillospiraceae incertae sedis</taxon>
        <taxon>Candidatus Faecivivens</taxon>
    </lineage>
</organism>
<dbReference type="InterPro" id="IPR000551">
    <property type="entry name" value="MerR-type_HTH_dom"/>
</dbReference>